<reference evidence="2 3" key="1">
    <citation type="submission" date="2008-04" db="EMBL/GenBank/DDBJ databases">
        <title>Complete sequence of chromosome of Natranaerobius thermophilus JW/NM-WN-LF.</title>
        <authorList>
            <consortium name="US DOE Joint Genome Institute"/>
            <person name="Copeland A."/>
            <person name="Lucas S."/>
            <person name="Lapidus A."/>
            <person name="Glavina del Rio T."/>
            <person name="Dalin E."/>
            <person name="Tice H."/>
            <person name="Bruce D."/>
            <person name="Goodwin L."/>
            <person name="Pitluck S."/>
            <person name="Chertkov O."/>
            <person name="Brettin T."/>
            <person name="Detter J.C."/>
            <person name="Han C."/>
            <person name="Kuske C.R."/>
            <person name="Schmutz J."/>
            <person name="Larimer F."/>
            <person name="Land M."/>
            <person name="Hauser L."/>
            <person name="Kyrpides N."/>
            <person name="Lykidis A."/>
            <person name="Mesbah N.M."/>
            <person name="Wiegel J."/>
        </authorList>
    </citation>
    <scope>NUCLEOTIDE SEQUENCE [LARGE SCALE GENOMIC DNA]</scope>
    <source>
        <strain evidence="3">ATCC BAA-1301 / DSM 18059 / JW/NM-WN-LF</strain>
    </source>
</reference>
<sequence>MEARKRLFLGLVSLTIVLSGLLLLYLGQLLFSGGDSILAEIMVFITTIVIIGLMAMFTLGLIGIILTIINAKNYPFLDKWISLTLNLFYPIVMFLGRLFKITKDRIQQSFVEVNNQLVKVKIKDLKGKISSNKILILLPHCLQDSQCPHRINLEINNCRRCGKCPIDGLLNLSEDYGVPVRIATGGTLARKVVKEIRPKAIIAVACERDLTSGILDTNPLPVLGIVNQRPQGPCFDTQVDLSEVENAIIYLTKGGDEPCSFSIQGSFYS</sequence>
<dbReference type="Pfam" id="PF01976">
    <property type="entry name" value="DUF116"/>
    <property type="match status" value="1"/>
</dbReference>
<dbReference type="InParanoid" id="B2A2K3"/>
<organism evidence="2 3">
    <name type="scientific">Natranaerobius thermophilus (strain ATCC BAA-1301 / DSM 18059 / JW/NM-WN-LF)</name>
    <dbReference type="NCBI Taxonomy" id="457570"/>
    <lineage>
        <taxon>Bacteria</taxon>
        <taxon>Bacillati</taxon>
        <taxon>Bacillota</taxon>
        <taxon>Clostridia</taxon>
        <taxon>Natranaerobiales</taxon>
        <taxon>Natranaerobiaceae</taxon>
        <taxon>Natranaerobius</taxon>
    </lineage>
</organism>
<keyword evidence="1" id="KW-1133">Transmembrane helix</keyword>
<protein>
    <recommendedName>
        <fullName evidence="4">DUF116 domain-containing protein</fullName>
    </recommendedName>
</protein>
<dbReference type="eggNOG" id="COG1852">
    <property type="taxonomic scope" value="Bacteria"/>
</dbReference>
<keyword evidence="1" id="KW-0472">Membrane</keyword>
<proteinExistence type="predicted"/>
<evidence type="ECO:0000313" key="2">
    <source>
        <dbReference type="EMBL" id="ACB84918.1"/>
    </source>
</evidence>
<dbReference type="PIRSF" id="PIRSF006594">
    <property type="entry name" value="UCP006594"/>
    <property type="match status" value="1"/>
</dbReference>
<evidence type="ECO:0000256" key="1">
    <source>
        <dbReference type="SAM" id="Phobius"/>
    </source>
</evidence>
<feature type="transmembrane region" description="Helical" evidence="1">
    <location>
        <begin position="37"/>
        <end position="68"/>
    </location>
</feature>
<dbReference type="PANTHER" id="PTHR43801">
    <property type="entry name" value="NUCLEOTIDE-BINDING PROTEIN-RELATED"/>
    <property type="match status" value="1"/>
</dbReference>
<dbReference type="RefSeq" id="WP_012447793.1">
    <property type="nucleotide sequence ID" value="NC_010718.1"/>
</dbReference>
<dbReference type="PANTHER" id="PTHR43801:SF1">
    <property type="entry name" value="POLYPRENYL SYNTHETASE"/>
    <property type="match status" value="1"/>
</dbReference>
<accession>B2A2K3</accession>
<reference evidence="2 3" key="2">
    <citation type="journal article" date="2011" name="J. Bacteriol.">
        <title>Complete genome sequence of the anaerobic, halophilic alkalithermophile Natranaerobius thermophilus JW/NM-WN-LF.</title>
        <authorList>
            <person name="Zhao B."/>
            <person name="Mesbah N.M."/>
            <person name="Dalin E."/>
            <person name="Goodwin L."/>
            <person name="Nolan M."/>
            <person name="Pitluck S."/>
            <person name="Chertkov O."/>
            <person name="Brettin T.S."/>
            <person name="Han J."/>
            <person name="Larimer F.W."/>
            <person name="Land M.L."/>
            <person name="Hauser L."/>
            <person name="Kyrpides N."/>
            <person name="Wiegel J."/>
        </authorList>
    </citation>
    <scope>NUCLEOTIDE SEQUENCE [LARGE SCALE GENOMIC DNA]</scope>
    <source>
        <strain evidence="3">ATCC BAA-1301 / DSM 18059 / JW/NM-WN-LF</strain>
    </source>
</reference>
<evidence type="ECO:0008006" key="4">
    <source>
        <dbReference type="Google" id="ProtNLM"/>
    </source>
</evidence>
<name>B2A2K3_NATTJ</name>
<gene>
    <name evidence="2" type="ordered locus">Nther_1335</name>
</gene>
<evidence type="ECO:0000313" key="3">
    <source>
        <dbReference type="Proteomes" id="UP000001683"/>
    </source>
</evidence>
<dbReference type="HOGENOM" id="CLU_067052_0_2_9"/>
<dbReference type="KEGG" id="nth:Nther_1335"/>
<dbReference type="EMBL" id="CP001034">
    <property type="protein sequence ID" value="ACB84918.1"/>
    <property type="molecule type" value="Genomic_DNA"/>
</dbReference>
<dbReference type="OrthoDB" id="9787348at2"/>
<dbReference type="Proteomes" id="UP000001683">
    <property type="component" value="Chromosome"/>
</dbReference>
<keyword evidence="1" id="KW-0812">Transmembrane</keyword>
<dbReference type="AlphaFoldDB" id="B2A2K3"/>
<feature type="transmembrane region" description="Helical" evidence="1">
    <location>
        <begin position="80"/>
        <end position="99"/>
    </location>
</feature>
<keyword evidence="3" id="KW-1185">Reference proteome</keyword>
<feature type="transmembrane region" description="Helical" evidence="1">
    <location>
        <begin position="7"/>
        <end position="31"/>
    </location>
</feature>
<dbReference type="STRING" id="457570.Nther_1335"/>
<dbReference type="InterPro" id="IPR002829">
    <property type="entry name" value="DUF116"/>
</dbReference>